<dbReference type="Proteomes" id="UP001341840">
    <property type="component" value="Unassembled WGS sequence"/>
</dbReference>
<sequence length="111" mass="12359">MKCWMATLHDGSETATCVLTALNKHSDGRYKETQRRCPCDDNLDDSPRHVASPIRVFIGTVGGHDSLVWSTASLFFESLLSSFNVLVGSTGRFLFGRLFLVKLRLLLEEAP</sequence>
<evidence type="ECO:0000313" key="1">
    <source>
        <dbReference type="EMBL" id="MED6157495.1"/>
    </source>
</evidence>
<dbReference type="EMBL" id="JASCZI010120912">
    <property type="protein sequence ID" value="MED6157495.1"/>
    <property type="molecule type" value="Genomic_DNA"/>
</dbReference>
<evidence type="ECO:0000313" key="2">
    <source>
        <dbReference type="Proteomes" id="UP001341840"/>
    </source>
</evidence>
<reference evidence="1 2" key="1">
    <citation type="journal article" date="2023" name="Plants (Basel)">
        <title>Bridging the Gap: Combining Genomics and Transcriptomics Approaches to Understand Stylosanthes scabra, an Orphan Legume from the Brazilian Caatinga.</title>
        <authorList>
            <person name="Ferreira-Neto J.R.C."/>
            <person name="da Silva M.D."/>
            <person name="Binneck E."/>
            <person name="de Melo N.F."/>
            <person name="da Silva R.H."/>
            <person name="de Melo A.L.T.M."/>
            <person name="Pandolfi V."/>
            <person name="Bustamante F.O."/>
            <person name="Brasileiro-Vidal A.C."/>
            <person name="Benko-Iseppon A.M."/>
        </authorList>
    </citation>
    <scope>NUCLEOTIDE SEQUENCE [LARGE SCALE GENOMIC DNA]</scope>
    <source>
        <tissue evidence="1">Leaves</tissue>
    </source>
</reference>
<comment type="caution">
    <text evidence="1">The sequence shown here is derived from an EMBL/GenBank/DDBJ whole genome shotgun (WGS) entry which is preliminary data.</text>
</comment>
<keyword evidence="2" id="KW-1185">Reference proteome</keyword>
<protein>
    <submittedName>
        <fullName evidence="1">Uncharacterized protein</fullName>
    </submittedName>
</protein>
<gene>
    <name evidence="1" type="ORF">PIB30_023693</name>
</gene>
<proteinExistence type="predicted"/>
<name>A0ABU6UA04_9FABA</name>
<organism evidence="1 2">
    <name type="scientific">Stylosanthes scabra</name>
    <dbReference type="NCBI Taxonomy" id="79078"/>
    <lineage>
        <taxon>Eukaryota</taxon>
        <taxon>Viridiplantae</taxon>
        <taxon>Streptophyta</taxon>
        <taxon>Embryophyta</taxon>
        <taxon>Tracheophyta</taxon>
        <taxon>Spermatophyta</taxon>
        <taxon>Magnoliopsida</taxon>
        <taxon>eudicotyledons</taxon>
        <taxon>Gunneridae</taxon>
        <taxon>Pentapetalae</taxon>
        <taxon>rosids</taxon>
        <taxon>fabids</taxon>
        <taxon>Fabales</taxon>
        <taxon>Fabaceae</taxon>
        <taxon>Papilionoideae</taxon>
        <taxon>50 kb inversion clade</taxon>
        <taxon>dalbergioids sensu lato</taxon>
        <taxon>Dalbergieae</taxon>
        <taxon>Pterocarpus clade</taxon>
        <taxon>Stylosanthes</taxon>
    </lineage>
</organism>
<accession>A0ABU6UA04</accession>